<dbReference type="Ensembl" id="ENSSGRT00000033806.1">
    <property type="protein sequence ID" value="ENSSGRP00000031492.1"/>
    <property type="gene ID" value="ENSSGRG00000017691.1"/>
</dbReference>
<dbReference type="GO" id="GO:0007098">
    <property type="term" value="P:centrosome cycle"/>
    <property type="evidence" value="ECO:0007669"/>
    <property type="project" value="TreeGrafter"/>
</dbReference>
<name>A0A672LZA8_SINGR</name>
<organism evidence="1 2">
    <name type="scientific">Sinocyclocheilus grahami</name>
    <name type="common">Dianchi golden-line fish</name>
    <name type="synonym">Barbus grahami</name>
    <dbReference type="NCBI Taxonomy" id="75366"/>
    <lineage>
        <taxon>Eukaryota</taxon>
        <taxon>Metazoa</taxon>
        <taxon>Chordata</taxon>
        <taxon>Craniata</taxon>
        <taxon>Vertebrata</taxon>
        <taxon>Euteleostomi</taxon>
        <taxon>Actinopterygii</taxon>
        <taxon>Neopterygii</taxon>
        <taxon>Teleostei</taxon>
        <taxon>Ostariophysi</taxon>
        <taxon>Cypriniformes</taxon>
        <taxon>Cyprinidae</taxon>
        <taxon>Cyprininae</taxon>
        <taxon>Sinocyclocheilus</taxon>
    </lineage>
</organism>
<dbReference type="PANTHER" id="PTHR28588:SF1">
    <property type="entry name" value="HAUS AUGMIN-LIKE COMPLEX SUBUNIT 5"/>
    <property type="match status" value="1"/>
</dbReference>
<evidence type="ECO:0000313" key="2">
    <source>
        <dbReference type="Proteomes" id="UP000472262"/>
    </source>
</evidence>
<dbReference type="AlphaFoldDB" id="A0A672LZA8"/>
<dbReference type="GO" id="GO:0051225">
    <property type="term" value="P:spindle assembly"/>
    <property type="evidence" value="ECO:0007669"/>
    <property type="project" value="InterPro"/>
</dbReference>
<dbReference type="Proteomes" id="UP000472262">
    <property type="component" value="Unassembled WGS sequence"/>
</dbReference>
<dbReference type="InterPro" id="IPR029131">
    <property type="entry name" value="HAUS5"/>
</dbReference>
<keyword evidence="2" id="KW-1185">Reference proteome</keyword>
<dbReference type="GO" id="GO:0070652">
    <property type="term" value="C:HAUS complex"/>
    <property type="evidence" value="ECO:0007669"/>
    <property type="project" value="InterPro"/>
</dbReference>
<reference evidence="1" key="1">
    <citation type="submission" date="2025-08" db="UniProtKB">
        <authorList>
            <consortium name="Ensembl"/>
        </authorList>
    </citation>
    <scope>IDENTIFICATION</scope>
</reference>
<reference evidence="1" key="2">
    <citation type="submission" date="2025-09" db="UniProtKB">
        <authorList>
            <consortium name="Ensembl"/>
        </authorList>
    </citation>
    <scope>IDENTIFICATION</scope>
</reference>
<dbReference type="InParanoid" id="A0A672LZA8"/>
<sequence>MPVVRPPDDGYIKTLCVGPGASIWKYITQHVYKERNVRVMRGNIQWYPLSFLTIYLVTFDASTPLI</sequence>
<proteinExistence type="predicted"/>
<dbReference type="Pfam" id="PF14817">
    <property type="entry name" value="HAUS5"/>
    <property type="match status" value="1"/>
</dbReference>
<dbReference type="GO" id="GO:0005813">
    <property type="term" value="C:centrosome"/>
    <property type="evidence" value="ECO:0007669"/>
    <property type="project" value="TreeGrafter"/>
</dbReference>
<dbReference type="PANTHER" id="PTHR28588">
    <property type="entry name" value="HAUS AUGMIN-LIKE COMPLEX SUBUNIT 5"/>
    <property type="match status" value="1"/>
</dbReference>
<evidence type="ECO:0000313" key="1">
    <source>
        <dbReference type="Ensembl" id="ENSSGRP00000031492.1"/>
    </source>
</evidence>
<protein>
    <submittedName>
        <fullName evidence="1">Uncharacterized protein</fullName>
    </submittedName>
</protein>
<accession>A0A672LZA8</accession>